<dbReference type="RefSeq" id="WP_203552366.1">
    <property type="nucleotide sequence ID" value="NZ_JACAOD020000012.1"/>
</dbReference>
<proteinExistence type="predicted"/>
<keyword evidence="1" id="KW-1133">Transmembrane helix</keyword>
<feature type="transmembrane region" description="Helical" evidence="1">
    <location>
        <begin position="6"/>
        <end position="24"/>
    </location>
</feature>
<evidence type="ECO:0000313" key="2">
    <source>
        <dbReference type="EMBL" id="MBP5836101.1"/>
    </source>
</evidence>
<keyword evidence="1" id="KW-0472">Membrane</keyword>
<gene>
    <name evidence="2" type="ORF">CHTY_002570</name>
</gene>
<name>A0ABS5CYP0_9MOLU</name>
<keyword evidence="1" id="KW-0812">Transmembrane</keyword>
<protein>
    <submittedName>
        <fullName evidence="2">Uncharacterized protein</fullName>
    </submittedName>
</protein>
<dbReference type="Proteomes" id="UP001195571">
    <property type="component" value="Unassembled WGS sequence"/>
</dbReference>
<sequence>MPQNIYLIITICIILIASLISIIIHKNKSNASKQIQQLSQQIRDLMKPKTHFYHAIYYELKKIDSIITKINNQEKEVIVKHLTNIYSILTKKIYQRKKINDIEEMLLLTYDQIVNLLHIKYGIPEGNYFLDKTCLKENPYIKRSEEGLQIHHVKEYQERGLSKPEIAKKLPFKYQQEDQLVYCNLIEHFLLHIKICDYSKNPHHPEVGLKGAEILGNILRTKYMRNNWEQEAYKRKAYQKVHYLKSSFWKCHNLFKSIKIWNKFFSKSISFDLYQTYAKDN</sequence>
<organism evidence="2 3">
    <name type="scientific">Candidatus Phytoplasma meliae</name>
    <dbReference type="NCBI Taxonomy" id="1848402"/>
    <lineage>
        <taxon>Bacteria</taxon>
        <taxon>Bacillati</taxon>
        <taxon>Mycoplasmatota</taxon>
        <taxon>Mollicutes</taxon>
        <taxon>Acholeplasmatales</taxon>
        <taxon>Acholeplasmataceae</taxon>
        <taxon>Candidatus Phytoplasma</taxon>
        <taxon>16SrXIII (Mexican periwinkle virescence group)</taxon>
    </lineage>
</organism>
<evidence type="ECO:0000313" key="3">
    <source>
        <dbReference type="Proteomes" id="UP001195571"/>
    </source>
</evidence>
<dbReference type="EMBL" id="JACAOD020000012">
    <property type="protein sequence ID" value="MBP5836101.1"/>
    <property type="molecule type" value="Genomic_DNA"/>
</dbReference>
<evidence type="ECO:0000256" key="1">
    <source>
        <dbReference type="SAM" id="Phobius"/>
    </source>
</evidence>
<keyword evidence="3" id="KW-1185">Reference proteome</keyword>
<reference evidence="2" key="1">
    <citation type="submission" date="2021-04" db="EMBL/GenBank/DDBJ databases">
        <title>Genomic features of Candidatus Phytoplasma meliae isolate ChTYXIII (1SrXIII-G).</title>
        <authorList>
            <person name="Fernandez F.D."/>
            <person name="Conci L.R."/>
        </authorList>
    </citation>
    <scope>NUCLEOTIDE SEQUENCE [LARGE SCALE GENOMIC DNA]</scope>
    <source>
        <strain evidence="2">ChTYXIII-Mo</strain>
    </source>
</reference>
<accession>A0ABS5CYP0</accession>
<comment type="caution">
    <text evidence="2">The sequence shown here is derived from an EMBL/GenBank/DDBJ whole genome shotgun (WGS) entry which is preliminary data.</text>
</comment>